<protein>
    <submittedName>
        <fullName evidence="1">Uncharacterized protein</fullName>
    </submittedName>
</protein>
<keyword evidence="2" id="KW-1185">Reference proteome</keyword>
<evidence type="ECO:0000313" key="1">
    <source>
        <dbReference type="EMBL" id="GAB1227906.1"/>
    </source>
</evidence>
<organism evidence="1 2">
    <name type="scientific">Entamoeba nuttalli</name>
    <dbReference type="NCBI Taxonomy" id="412467"/>
    <lineage>
        <taxon>Eukaryota</taxon>
        <taxon>Amoebozoa</taxon>
        <taxon>Evosea</taxon>
        <taxon>Archamoebae</taxon>
        <taxon>Mastigamoebida</taxon>
        <taxon>Entamoebidae</taxon>
        <taxon>Entamoeba</taxon>
    </lineage>
</organism>
<accession>A0ABQ0DYH1</accession>
<dbReference type="EMBL" id="BAAFRS010000364">
    <property type="protein sequence ID" value="GAB1227906.1"/>
    <property type="molecule type" value="Genomic_DNA"/>
</dbReference>
<sequence length="54" mass="6608">MQNIFFISKYRIFFDGYHLLFIYTDNSQRTNMKEVERGMVNEFILPLTIKNIEK</sequence>
<dbReference type="Proteomes" id="UP001628156">
    <property type="component" value="Unassembled WGS sequence"/>
</dbReference>
<comment type="caution">
    <text evidence="1">The sequence shown here is derived from an EMBL/GenBank/DDBJ whole genome shotgun (WGS) entry which is preliminary data.</text>
</comment>
<evidence type="ECO:0000313" key="2">
    <source>
        <dbReference type="Proteomes" id="UP001628156"/>
    </source>
</evidence>
<proteinExistence type="predicted"/>
<reference evidence="1 2" key="1">
    <citation type="journal article" date="2019" name="PLoS Negl. Trop. Dis.">
        <title>Whole genome sequencing of Entamoeba nuttalli reveals mammalian host-related molecular signatures and a novel octapeptide-repeat surface protein.</title>
        <authorList>
            <person name="Tanaka M."/>
            <person name="Makiuchi T."/>
            <person name="Komiyama T."/>
            <person name="Shiina T."/>
            <person name="Osaki K."/>
            <person name="Tachibana H."/>
        </authorList>
    </citation>
    <scope>NUCLEOTIDE SEQUENCE [LARGE SCALE GENOMIC DNA]</scope>
    <source>
        <strain evidence="1 2">P19-061405</strain>
    </source>
</reference>
<gene>
    <name evidence="1" type="ORF">ENUP19_0364G0024</name>
</gene>
<name>A0ABQ0DYH1_9EUKA</name>